<evidence type="ECO:0000256" key="1">
    <source>
        <dbReference type="SAM" id="SignalP"/>
    </source>
</evidence>
<accession>A0AAV6Z5A0</accession>
<dbReference type="AlphaFoldDB" id="A0AAV6Z5A0"/>
<protein>
    <submittedName>
        <fullName evidence="2">Uncharacterized protein</fullName>
    </submittedName>
</protein>
<keyword evidence="1" id="KW-0732">Signal</keyword>
<name>A0AAV6Z5A0_ENGPU</name>
<organism evidence="2 3">
    <name type="scientific">Engystomops pustulosus</name>
    <name type="common">Tungara frog</name>
    <name type="synonym">Physalaemus pustulosus</name>
    <dbReference type="NCBI Taxonomy" id="76066"/>
    <lineage>
        <taxon>Eukaryota</taxon>
        <taxon>Metazoa</taxon>
        <taxon>Chordata</taxon>
        <taxon>Craniata</taxon>
        <taxon>Vertebrata</taxon>
        <taxon>Euteleostomi</taxon>
        <taxon>Amphibia</taxon>
        <taxon>Batrachia</taxon>
        <taxon>Anura</taxon>
        <taxon>Neobatrachia</taxon>
        <taxon>Hyloidea</taxon>
        <taxon>Leptodactylidae</taxon>
        <taxon>Leiuperinae</taxon>
        <taxon>Engystomops</taxon>
    </lineage>
</organism>
<gene>
    <name evidence="2" type="ORF">GDO81_024334</name>
</gene>
<keyword evidence="3" id="KW-1185">Reference proteome</keyword>
<reference evidence="2" key="1">
    <citation type="thesis" date="2020" institute="ProQuest LLC" country="789 East Eisenhower Parkway, Ann Arbor, MI, USA">
        <title>Comparative Genomics and Chromosome Evolution.</title>
        <authorList>
            <person name="Mudd A.B."/>
        </authorList>
    </citation>
    <scope>NUCLEOTIDE SEQUENCE</scope>
    <source>
        <strain evidence="2">237g6f4</strain>
        <tissue evidence="2">Blood</tissue>
    </source>
</reference>
<dbReference type="Proteomes" id="UP000824782">
    <property type="component" value="Unassembled WGS sequence"/>
</dbReference>
<sequence length="96" mass="9853">MSSPPLMLILCVCDSCFLTPGAAGTLGALESKSMPVLGMAAASPFCPLQDPENVAGGSGGGRPMLLTDKRIHTKVSSHSAETLGYAVDGKKSDESW</sequence>
<evidence type="ECO:0000313" key="2">
    <source>
        <dbReference type="EMBL" id="KAG8543558.1"/>
    </source>
</evidence>
<evidence type="ECO:0000313" key="3">
    <source>
        <dbReference type="Proteomes" id="UP000824782"/>
    </source>
</evidence>
<proteinExistence type="predicted"/>
<feature type="signal peptide" evidence="1">
    <location>
        <begin position="1"/>
        <end position="23"/>
    </location>
</feature>
<dbReference type="EMBL" id="WNYA01003211">
    <property type="protein sequence ID" value="KAG8543558.1"/>
    <property type="molecule type" value="Genomic_DNA"/>
</dbReference>
<comment type="caution">
    <text evidence="2">The sequence shown here is derived from an EMBL/GenBank/DDBJ whole genome shotgun (WGS) entry which is preliminary data.</text>
</comment>
<feature type="chain" id="PRO_5043664088" evidence="1">
    <location>
        <begin position="24"/>
        <end position="96"/>
    </location>
</feature>